<evidence type="ECO:0000313" key="2">
    <source>
        <dbReference type="EMBL" id="HFT94347.1"/>
    </source>
</evidence>
<comment type="caution">
    <text evidence="2">The sequence shown here is derived from an EMBL/GenBank/DDBJ whole genome shotgun (WGS) entry which is preliminary data.</text>
</comment>
<name>A0A7C3LV16_9BACT</name>
<dbReference type="EMBL" id="DTMM01000228">
    <property type="protein sequence ID" value="HFT94347.1"/>
    <property type="molecule type" value="Genomic_DNA"/>
</dbReference>
<gene>
    <name evidence="2" type="ORF">ENX03_10590</name>
</gene>
<keyword evidence="1" id="KW-0472">Membrane</keyword>
<keyword evidence="1" id="KW-1133">Transmembrane helix</keyword>
<accession>A0A7C3LV16</accession>
<reference evidence="2" key="1">
    <citation type="journal article" date="2020" name="mSystems">
        <title>Genome- and Community-Level Interaction Insights into Carbon Utilization and Element Cycling Functions of Hydrothermarchaeota in Hydrothermal Sediment.</title>
        <authorList>
            <person name="Zhou Z."/>
            <person name="Liu Y."/>
            <person name="Xu W."/>
            <person name="Pan J."/>
            <person name="Luo Z.H."/>
            <person name="Li M."/>
        </authorList>
    </citation>
    <scope>NUCLEOTIDE SEQUENCE [LARGE SCALE GENOMIC DNA]</scope>
    <source>
        <strain evidence="2">SpSt-902</strain>
    </source>
</reference>
<proteinExistence type="predicted"/>
<dbReference type="AlphaFoldDB" id="A0A7C3LV16"/>
<evidence type="ECO:0000256" key="1">
    <source>
        <dbReference type="SAM" id="Phobius"/>
    </source>
</evidence>
<protein>
    <submittedName>
        <fullName evidence="2">Uncharacterized protein</fullName>
    </submittedName>
</protein>
<sequence length="66" mass="6763">MDLLTTLAALSDSSRCCGPTPGGNASVSSFAALMGTATALSSLLLMIQCMTGIGAKPKFDPTRKRK</sequence>
<organism evidence="2">
    <name type="scientific">Leptospirillum ferriphilum</name>
    <dbReference type="NCBI Taxonomy" id="178606"/>
    <lineage>
        <taxon>Bacteria</taxon>
        <taxon>Pseudomonadati</taxon>
        <taxon>Nitrospirota</taxon>
        <taxon>Nitrospiria</taxon>
        <taxon>Nitrospirales</taxon>
        <taxon>Nitrospiraceae</taxon>
        <taxon>Leptospirillum</taxon>
    </lineage>
</organism>
<keyword evidence="1" id="KW-0812">Transmembrane</keyword>
<feature type="transmembrane region" description="Helical" evidence="1">
    <location>
        <begin position="32"/>
        <end position="55"/>
    </location>
</feature>